<accession>A0AAD4F6B0</accession>
<gene>
    <name evidence="1" type="ORF">NEMBOFW57_003998</name>
</gene>
<evidence type="ECO:0000313" key="1">
    <source>
        <dbReference type="EMBL" id="KAG7293937.1"/>
    </source>
</evidence>
<dbReference type="EMBL" id="JAHCVI010000001">
    <property type="protein sequence ID" value="KAG7293937.1"/>
    <property type="molecule type" value="Genomic_DNA"/>
</dbReference>
<evidence type="ECO:0008006" key="3">
    <source>
        <dbReference type="Google" id="ProtNLM"/>
    </source>
</evidence>
<keyword evidence="2" id="KW-1185">Reference proteome</keyword>
<evidence type="ECO:0000313" key="2">
    <source>
        <dbReference type="Proteomes" id="UP001197093"/>
    </source>
</evidence>
<proteinExistence type="predicted"/>
<dbReference type="AlphaFoldDB" id="A0AAD4F6B0"/>
<name>A0AAD4F6B0_9PEZI</name>
<protein>
    <recommendedName>
        <fullName evidence="3">F-box domain-containing protein</fullName>
    </recommendedName>
</protein>
<comment type="caution">
    <text evidence="1">The sequence shown here is derived from an EMBL/GenBank/DDBJ whole genome shotgun (WGS) entry which is preliminary data.</text>
</comment>
<organism evidence="1 2">
    <name type="scientific">Staphylotrichum longicolle</name>
    <dbReference type="NCBI Taxonomy" id="669026"/>
    <lineage>
        <taxon>Eukaryota</taxon>
        <taxon>Fungi</taxon>
        <taxon>Dikarya</taxon>
        <taxon>Ascomycota</taxon>
        <taxon>Pezizomycotina</taxon>
        <taxon>Sordariomycetes</taxon>
        <taxon>Sordariomycetidae</taxon>
        <taxon>Sordariales</taxon>
        <taxon>Chaetomiaceae</taxon>
        <taxon>Staphylotrichum</taxon>
    </lineage>
</organism>
<sequence>MDPTQENHTVTSFASLPMEILAIILKHSPDLDTFLSAIASCRAFYNTFKDSQPSLTKAIVFREIDRSVLPYAKQVTLINLPNPVKFEVWPVVILKLLGLRKMPAGLLWHPWTLTHGIGAVRLHAIIDAMARQFAARYVQLFEKLSGRAQAGPSDREIARIKRTLYRFEMFCKLVPPPPVPGPEREGRASPAATPQCFFMWQATAWENEQLAAVHEALWRLVAPDTPSRQATGAPKEALLARGLRAIHDIAQADTYARRYELIGAGTTEPALAGSFLREAFIVHNCTFPRPGLREKGIAPKFAPGQEPRFYKNPDRGPERFWRWLYRNRPGEEFRMKMAGEHDAKSMRDCGCVFWDKERLDGSGILGRRWNDLRGQSMERMAMPTDLIVKQQTRSWEARQALYEKGVRGYWSPGEEEEGDKIIDEVQRAAMPPHIPFW</sequence>
<reference evidence="1" key="1">
    <citation type="submission" date="2023-02" db="EMBL/GenBank/DDBJ databases">
        <authorList>
            <person name="Palmer J.M."/>
        </authorList>
    </citation>
    <scope>NUCLEOTIDE SEQUENCE</scope>
    <source>
        <strain evidence="1">FW57</strain>
    </source>
</reference>
<dbReference type="Proteomes" id="UP001197093">
    <property type="component" value="Unassembled WGS sequence"/>
</dbReference>